<protein>
    <submittedName>
        <fullName evidence="1">Uncharacterized protein</fullName>
    </submittedName>
</protein>
<dbReference type="Proteomes" id="UP001239111">
    <property type="component" value="Chromosome 3"/>
</dbReference>
<accession>A0ACC2NG73</accession>
<keyword evidence="2" id="KW-1185">Reference proteome</keyword>
<name>A0ACC2NG73_9HYME</name>
<comment type="caution">
    <text evidence="1">The sequence shown here is derived from an EMBL/GenBank/DDBJ whole genome shotgun (WGS) entry which is preliminary data.</text>
</comment>
<evidence type="ECO:0000313" key="1">
    <source>
        <dbReference type="EMBL" id="KAJ8670195.1"/>
    </source>
</evidence>
<evidence type="ECO:0000313" key="2">
    <source>
        <dbReference type="Proteomes" id="UP001239111"/>
    </source>
</evidence>
<proteinExistence type="predicted"/>
<dbReference type="EMBL" id="CM056743">
    <property type="protein sequence ID" value="KAJ8670195.1"/>
    <property type="molecule type" value="Genomic_DNA"/>
</dbReference>
<gene>
    <name evidence="1" type="ORF">QAD02_001454</name>
</gene>
<organism evidence="1 2">
    <name type="scientific">Eretmocerus hayati</name>
    <dbReference type="NCBI Taxonomy" id="131215"/>
    <lineage>
        <taxon>Eukaryota</taxon>
        <taxon>Metazoa</taxon>
        <taxon>Ecdysozoa</taxon>
        <taxon>Arthropoda</taxon>
        <taxon>Hexapoda</taxon>
        <taxon>Insecta</taxon>
        <taxon>Pterygota</taxon>
        <taxon>Neoptera</taxon>
        <taxon>Endopterygota</taxon>
        <taxon>Hymenoptera</taxon>
        <taxon>Apocrita</taxon>
        <taxon>Proctotrupomorpha</taxon>
        <taxon>Chalcidoidea</taxon>
        <taxon>Aphelinidae</taxon>
        <taxon>Aphelininae</taxon>
        <taxon>Eretmocerus</taxon>
    </lineage>
</organism>
<reference evidence="1" key="1">
    <citation type="submission" date="2023-04" db="EMBL/GenBank/DDBJ databases">
        <title>A chromosome-level genome assembly of the parasitoid wasp Eretmocerus hayati.</title>
        <authorList>
            <person name="Zhong Y."/>
            <person name="Liu S."/>
            <person name="Liu Y."/>
        </authorList>
    </citation>
    <scope>NUCLEOTIDE SEQUENCE</scope>
    <source>
        <strain evidence="1">ZJU_SS_LIU_2023</strain>
    </source>
</reference>
<sequence>MYHYTFDDDSHKFDTNVDNDGYYYRENADDAPSFTNLTIDEPEEARMREMQALSCSGGKCVDKRYTVNFLARWKMICDKLMSIKSFADRLNKFEASKTNDVETSVLLFLSTNEIKKPDSLYYIVQNVLENSVAETIDMSDMTRIEGPITRLFCQKRKSVQNRALLKVKKSEKFNIVRLEDGVNGIDELDEFEFEVFGSRAPNREYDEYTTFVRFVHDNTRDNVKLANLHELSKKLLNYNDIFIESFYDDSVRTPSGEILDVAFVPKYDVLSFRKRPSAKSLRALSDDDDNTASRTETKPNAYDAERILHMTMFESDKFHKLTVPENFRYFFKVFPFFKGFRVDAETGSVRTMLDVDKPSMRARLYVYTAAQYVCGTSLETTSLDSLNRAVQMLSEQFEKYTDGHDETLSLAVHSINLIERILTMRLLVSRFAGRQLRSVRLPKINEINAWLQFCPNASATKREILFADTEDVLLANPSAFRLNVDTVSSLVASIAETAVSMHDVHDICSAFYLPDVYADAVYETLPAKYSDNDNYRRKAMYTFLTFLLQNGEDVNHRILRLETSRLVSFDKNDRASGSREGLRKTYSQFLTKRWRRVSFEESVTDERYPDEESGDDIVDRLSFVYLYFCSGKHER</sequence>